<reference evidence="2" key="1">
    <citation type="journal article" date="2021" name="Mol. Ecol. Resour.">
        <title>Phylogenomic analyses of the genus Drosophila reveals genomic signals of climate adaptation.</title>
        <authorList>
            <person name="Li F."/>
            <person name="Rane R.V."/>
            <person name="Luria V."/>
            <person name="Xiong Z."/>
            <person name="Chen J."/>
            <person name="Li Z."/>
            <person name="Catullo R.A."/>
            <person name="Griffin P.C."/>
            <person name="Schiffer M."/>
            <person name="Pearce S."/>
            <person name="Lee S.F."/>
            <person name="McElroy K."/>
            <person name="Stocker A."/>
            <person name="Shirriffs J."/>
            <person name="Cockerell F."/>
            <person name="Coppin C."/>
            <person name="Sgro C.M."/>
            <person name="Karger A."/>
            <person name="Cain J.W."/>
            <person name="Weber J.A."/>
            <person name="Santpere G."/>
            <person name="Kirschner M.W."/>
            <person name="Hoffmann A.A."/>
            <person name="Oakeshott J.G."/>
            <person name="Zhang G."/>
        </authorList>
    </citation>
    <scope>NUCLEOTIDE SEQUENCE</scope>
    <source>
        <strain evidence="2">BGI-SZ-2011g</strain>
    </source>
</reference>
<proteinExistence type="predicted"/>
<comment type="caution">
    <text evidence="2">The sequence shown here is derived from an EMBL/GenBank/DDBJ whole genome shotgun (WGS) entry which is preliminary data.</text>
</comment>
<evidence type="ECO:0000259" key="1">
    <source>
        <dbReference type="Pfam" id="PF16064"/>
    </source>
</evidence>
<name>A0AAD4K2F7_9MUSC</name>
<keyword evidence="3" id="KW-1185">Reference proteome</keyword>
<dbReference type="AlphaFoldDB" id="A0AAD4K2F7"/>
<gene>
    <name evidence="2" type="ORF">KR093_011583</name>
</gene>
<dbReference type="Pfam" id="PF16064">
    <property type="entry name" value="DUF4806"/>
    <property type="match status" value="1"/>
</dbReference>
<sequence>MKPLGFEKHICRIFDEALVTEMNFDGVSSKLGLTTYANLNSALYESLKKDGYTYADYRSTVRAAFHKTKNRIYKSISKKRREGKSMPTTAKIFIDQRDESPTADEDEEDRYQTRIYKTTSKKRSVEISMPTSAKRVMVHTVDSPLDNENVDRFQDSSPMDFIKDDPDYVMDDEPDELDEELSTELEQLALDFPIKDKSELEAVEKKILISRSKYVELFKFYLKSGSFEQTIGSFFDENLSCDMSYDGYGSKKAFSNYVHFNIALFESQKSDQFSYEDYKKGVRNAFLKCNKRPKKRADKKK</sequence>
<organism evidence="2 3">
    <name type="scientific">Drosophila rubida</name>
    <dbReference type="NCBI Taxonomy" id="30044"/>
    <lineage>
        <taxon>Eukaryota</taxon>
        <taxon>Metazoa</taxon>
        <taxon>Ecdysozoa</taxon>
        <taxon>Arthropoda</taxon>
        <taxon>Hexapoda</taxon>
        <taxon>Insecta</taxon>
        <taxon>Pterygota</taxon>
        <taxon>Neoptera</taxon>
        <taxon>Endopterygota</taxon>
        <taxon>Diptera</taxon>
        <taxon>Brachycera</taxon>
        <taxon>Muscomorpha</taxon>
        <taxon>Ephydroidea</taxon>
        <taxon>Drosophilidae</taxon>
        <taxon>Drosophila</taxon>
    </lineage>
</organism>
<protein>
    <recommendedName>
        <fullName evidence="1">DUF4806 domain-containing protein</fullName>
    </recommendedName>
</protein>
<evidence type="ECO:0000313" key="2">
    <source>
        <dbReference type="EMBL" id="KAH8372432.1"/>
    </source>
</evidence>
<feature type="domain" description="DUF4806" evidence="1">
    <location>
        <begin position="190"/>
        <end position="266"/>
    </location>
</feature>
<dbReference type="InterPro" id="IPR032071">
    <property type="entry name" value="DUF4806"/>
</dbReference>
<evidence type="ECO:0000313" key="3">
    <source>
        <dbReference type="Proteomes" id="UP001200034"/>
    </source>
</evidence>
<dbReference type="EMBL" id="JAJJHW010002585">
    <property type="protein sequence ID" value="KAH8372432.1"/>
    <property type="molecule type" value="Genomic_DNA"/>
</dbReference>
<dbReference type="Proteomes" id="UP001200034">
    <property type="component" value="Unassembled WGS sequence"/>
</dbReference>
<accession>A0AAD4K2F7</accession>